<dbReference type="Gene3D" id="3.90.226.10">
    <property type="entry name" value="2-enoyl-CoA Hydratase, Chain A, domain 1"/>
    <property type="match status" value="1"/>
</dbReference>
<reference evidence="1" key="1">
    <citation type="submission" date="2022-10" db="EMBL/GenBank/DDBJ databases">
        <title>The complete genomes of actinobacterial strains from the NBC collection.</title>
        <authorList>
            <person name="Joergensen T.S."/>
            <person name="Alvarez Arevalo M."/>
            <person name="Sterndorff E.B."/>
            <person name="Faurdal D."/>
            <person name="Vuksanovic O."/>
            <person name="Mourched A.-S."/>
            <person name="Charusanti P."/>
            <person name="Shaw S."/>
            <person name="Blin K."/>
            <person name="Weber T."/>
        </authorList>
    </citation>
    <scope>NUCLEOTIDE SEQUENCE</scope>
    <source>
        <strain evidence="1">NBC_01482</strain>
    </source>
</reference>
<accession>A0ABZ1YN64</accession>
<keyword evidence="2" id="KW-1185">Reference proteome</keyword>
<dbReference type="Proteomes" id="UP001432062">
    <property type="component" value="Chromosome"/>
</dbReference>
<protein>
    <submittedName>
        <fullName evidence="1">Uncharacterized protein</fullName>
    </submittedName>
</protein>
<evidence type="ECO:0000313" key="2">
    <source>
        <dbReference type="Proteomes" id="UP001432062"/>
    </source>
</evidence>
<organism evidence="1 2">
    <name type="scientific">Nocardia vinacea</name>
    <dbReference type="NCBI Taxonomy" id="96468"/>
    <lineage>
        <taxon>Bacteria</taxon>
        <taxon>Bacillati</taxon>
        <taxon>Actinomycetota</taxon>
        <taxon>Actinomycetes</taxon>
        <taxon>Mycobacteriales</taxon>
        <taxon>Nocardiaceae</taxon>
        <taxon>Nocardia</taxon>
    </lineage>
</organism>
<sequence>MTNAQTWDETLEDLERLLDPGTFHEFGTLVGGEVAADGIVTGSGLIDDRRRPE</sequence>
<proteinExistence type="predicted"/>
<dbReference type="SUPFAM" id="SSF52096">
    <property type="entry name" value="ClpP/crotonase"/>
    <property type="match status" value="1"/>
</dbReference>
<evidence type="ECO:0000313" key="1">
    <source>
        <dbReference type="EMBL" id="WUV44679.1"/>
    </source>
</evidence>
<dbReference type="RefSeq" id="WP_329416327.1">
    <property type="nucleotide sequence ID" value="NZ_CP109441.1"/>
</dbReference>
<dbReference type="EMBL" id="CP109441">
    <property type="protein sequence ID" value="WUV44679.1"/>
    <property type="molecule type" value="Genomic_DNA"/>
</dbReference>
<dbReference type="InterPro" id="IPR029045">
    <property type="entry name" value="ClpP/crotonase-like_dom_sf"/>
</dbReference>
<name>A0ABZ1YN64_9NOCA</name>
<gene>
    <name evidence="1" type="ORF">OG563_36820</name>
</gene>